<accession>A0A2M8WJ34</accession>
<proteinExistence type="predicted"/>
<keyword evidence="3" id="KW-1185">Reference proteome</keyword>
<reference evidence="2 3" key="1">
    <citation type="submission" date="2017-11" db="EMBL/GenBank/DDBJ databases">
        <title>Genomic Encyclopedia of Archaeal and Bacterial Type Strains, Phase II (KMG-II): From Individual Species to Whole Genera.</title>
        <authorList>
            <person name="Goeker M."/>
        </authorList>
    </citation>
    <scope>NUCLEOTIDE SEQUENCE [LARGE SCALE GENOMIC DNA]</scope>
    <source>
        <strain evidence="2 3">DSM 22413</strain>
    </source>
</reference>
<sequence>MRLTTTDDGLVLSVSSSDEMRRLYAALEAGYGNVSRAEFFIRTGLSAPEVEALADAVWRASQGENVDRALRLEAGVESVENPRRPRPPRKDDQGPDFPSAAGRLD</sequence>
<dbReference type="Proteomes" id="UP000231586">
    <property type="component" value="Unassembled WGS sequence"/>
</dbReference>
<name>A0A2M8WJ34_9MICO</name>
<dbReference type="RefSeq" id="WP_100350332.1">
    <property type="nucleotide sequence ID" value="NZ_PGTZ01000009.1"/>
</dbReference>
<gene>
    <name evidence="2" type="ORF">CLV34_2179</name>
</gene>
<organism evidence="2 3">
    <name type="scientific">Luteimicrobium subarcticum</name>
    <dbReference type="NCBI Taxonomy" id="620910"/>
    <lineage>
        <taxon>Bacteria</taxon>
        <taxon>Bacillati</taxon>
        <taxon>Actinomycetota</taxon>
        <taxon>Actinomycetes</taxon>
        <taxon>Micrococcales</taxon>
        <taxon>Luteimicrobium</taxon>
    </lineage>
</organism>
<feature type="compositionally biased region" description="Basic and acidic residues" evidence="1">
    <location>
        <begin position="80"/>
        <end position="93"/>
    </location>
</feature>
<dbReference type="AlphaFoldDB" id="A0A2M8WJ34"/>
<evidence type="ECO:0000256" key="1">
    <source>
        <dbReference type="SAM" id="MobiDB-lite"/>
    </source>
</evidence>
<comment type="caution">
    <text evidence="2">The sequence shown here is derived from an EMBL/GenBank/DDBJ whole genome shotgun (WGS) entry which is preliminary data.</text>
</comment>
<evidence type="ECO:0000313" key="3">
    <source>
        <dbReference type="Proteomes" id="UP000231586"/>
    </source>
</evidence>
<protein>
    <submittedName>
        <fullName evidence="2">Uncharacterized protein</fullName>
    </submittedName>
</protein>
<evidence type="ECO:0000313" key="2">
    <source>
        <dbReference type="EMBL" id="PJI90923.1"/>
    </source>
</evidence>
<dbReference type="EMBL" id="PGTZ01000009">
    <property type="protein sequence ID" value="PJI90923.1"/>
    <property type="molecule type" value="Genomic_DNA"/>
</dbReference>
<feature type="region of interest" description="Disordered" evidence="1">
    <location>
        <begin position="71"/>
        <end position="105"/>
    </location>
</feature>